<feature type="compositionally biased region" description="Basic and acidic residues" evidence="1">
    <location>
        <begin position="11"/>
        <end position="25"/>
    </location>
</feature>
<dbReference type="PANTHER" id="PTHR14389">
    <property type="entry name" value="SI:CH1073-475A24.1"/>
    <property type="match status" value="1"/>
</dbReference>
<dbReference type="GO" id="GO:0000785">
    <property type="term" value="C:chromatin"/>
    <property type="evidence" value="ECO:0007669"/>
    <property type="project" value="TreeGrafter"/>
</dbReference>
<dbReference type="Proteomes" id="UP001178508">
    <property type="component" value="Chromosome 9"/>
</dbReference>
<dbReference type="PANTHER" id="PTHR14389:SF3">
    <property type="entry name" value="PROTEIN FAM111A-LIKE"/>
    <property type="match status" value="1"/>
</dbReference>
<organism evidence="2 3">
    <name type="scientific">Xyrichtys novacula</name>
    <name type="common">Pearly razorfish</name>
    <name type="synonym">Hemipteronotus novacula</name>
    <dbReference type="NCBI Taxonomy" id="13765"/>
    <lineage>
        <taxon>Eukaryota</taxon>
        <taxon>Metazoa</taxon>
        <taxon>Chordata</taxon>
        <taxon>Craniata</taxon>
        <taxon>Vertebrata</taxon>
        <taxon>Euteleostomi</taxon>
        <taxon>Actinopterygii</taxon>
        <taxon>Neopterygii</taxon>
        <taxon>Teleostei</taxon>
        <taxon>Neoteleostei</taxon>
        <taxon>Acanthomorphata</taxon>
        <taxon>Eupercaria</taxon>
        <taxon>Labriformes</taxon>
        <taxon>Labridae</taxon>
        <taxon>Xyrichtys</taxon>
    </lineage>
</organism>
<evidence type="ECO:0000256" key="1">
    <source>
        <dbReference type="SAM" id="MobiDB-lite"/>
    </source>
</evidence>
<sequence length="684" mass="76583">MRPKVTPVRKGPMDKFLKSGDHLEKSPGCSKPFTPTEPKMSAASCQPPVKPVKQEEEPHETHSFLWIGSDKTRTNLTCNKAGTVEDSLKRSPEFTKLADKNKNKELVILRDGKAISPHFPCYLIENQGCISVKYVKAGKERPSSENCAPAIRRRKCQSDKPVIFNVLTRGGENVRRIMKKQEIANKFEEITVFAYKGEKVRHALRRDNRLLSVIFNKNCALVEKGTDIKTEMLDLVDELDGKTVRIKKISESPPPVSPPESQEDAYVMQSEPQKSESVENQVPPQQSTTGESGDDGKTGEKAKQGGVIEPEKMPDSGKMMKHLRSEIKSLVKGRKTEVPTLSPIQNRFRLEFGKKTQTCNEVRTMKKLMVLSDSVCQVRINGRPNGTGFLLFDKFVLTNGHVIKNSINMSDGQLCEPVTVHFSFESLDQVDPGAKVEEVAGFEYGQDPSGHKYDWALLKLCADQELPCPLIQQFGFLPKGGAICIIGHPGSDVKKIDPCLIIPTDKCNKVVEEHHRNNPDGVFVEYNGVFQLVTSIFFQDVAQSVQSNRQTLSYESCFYYGSSGSPVFDEHCNVVAMHSGGYAYENKKREQNSVIEFGYPLSSILEHLIIQVVKRGRFDVLKAYLAAGFAQHQKVMSNVKKLVEGRNLVAFKNAINNLKTTDESLKMFCGFFSQEEELVPMHTD</sequence>
<dbReference type="Pfam" id="PF13365">
    <property type="entry name" value="Trypsin_2"/>
    <property type="match status" value="1"/>
</dbReference>
<dbReference type="SUPFAM" id="SSF50494">
    <property type="entry name" value="Trypsin-like serine proteases"/>
    <property type="match status" value="1"/>
</dbReference>
<dbReference type="GO" id="GO:0006260">
    <property type="term" value="P:DNA replication"/>
    <property type="evidence" value="ECO:0007669"/>
    <property type="project" value="TreeGrafter"/>
</dbReference>
<feature type="region of interest" description="Disordered" evidence="1">
    <location>
        <begin position="1"/>
        <end position="58"/>
    </location>
</feature>
<evidence type="ECO:0000313" key="3">
    <source>
        <dbReference type="Proteomes" id="UP001178508"/>
    </source>
</evidence>
<dbReference type="AlphaFoldDB" id="A0AAV1FSX0"/>
<feature type="compositionally biased region" description="Basic and acidic residues" evidence="1">
    <location>
        <begin position="294"/>
        <end position="315"/>
    </location>
</feature>
<dbReference type="InterPro" id="IPR043504">
    <property type="entry name" value="Peptidase_S1_PA_chymotrypsin"/>
</dbReference>
<proteinExistence type="predicted"/>
<evidence type="ECO:0000313" key="2">
    <source>
        <dbReference type="EMBL" id="CAJ1063624.1"/>
    </source>
</evidence>
<dbReference type="Gene3D" id="2.40.10.10">
    <property type="entry name" value="Trypsin-like serine proteases"/>
    <property type="match status" value="1"/>
</dbReference>
<dbReference type="GO" id="GO:0005634">
    <property type="term" value="C:nucleus"/>
    <property type="evidence" value="ECO:0007669"/>
    <property type="project" value="TreeGrafter"/>
</dbReference>
<reference evidence="2" key="1">
    <citation type="submission" date="2023-08" db="EMBL/GenBank/DDBJ databases">
        <authorList>
            <person name="Alioto T."/>
            <person name="Alioto T."/>
            <person name="Gomez Garrido J."/>
        </authorList>
    </citation>
    <scope>NUCLEOTIDE SEQUENCE</scope>
</reference>
<feature type="compositionally biased region" description="Polar residues" evidence="1">
    <location>
        <begin position="278"/>
        <end position="291"/>
    </location>
</feature>
<keyword evidence="3" id="KW-1185">Reference proteome</keyword>
<name>A0AAV1FSX0_XYRNO</name>
<feature type="region of interest" description="Disordered" evidence="1">
    <location>
        <begin position="246"/>
        <end position="318"/>
    </location>
</feature>
<dbReference type="EMBL" id="OY660872">
    <property type="protein sequence ID" value="CAJ1063624.1"/>
    <property type="molecule type" value="Genomic_DNA"/>
</dbReference>
<protein>
    <submittedName>
        <fullName evidence="2">Protein FAM111A-like</fullName>
    </submittedName>
</protein>
<gene>
    <name evidence="2" type="ORF">XNOV1_A033265</name>
</gene>
<dbReference type="InterPro" id="IPR009003">
    <property type="entry name" value="Peptidase_S1_PA"/>
</dbReference>
<accession>A0AAV1FSX0</accession>